<keyword evidence="1" id="KW-0812">Transmembrane</keyword>
<name>A0A0V1FL07_TRIPS</name>
<dbReference type="EMBL" id="JYDT01000069">
    <property type="protein sequence ID" value="KRY86565.1"/>
    <property type="molecule type" value="Genomic_DNA"/>
</dbReference>
<keyword evidence="1" id="KW-1133">Transmembrane helix</keyword>
<feature type="transmembrane region" description="Helical" evidence="1">
    <location>
        <begin position="12"/>
        <end position="30"/>
    </location>
</feature>
<evidence type="ECO:0000313" key="2">
    <source>
        <dbReference type="EMBL" id="KRY86565.1"/>
    </source>
</evidence>
<sequence length="90" mass="10278">MWQVHSAMQCNAVYISTCIPVVVVLADNIFNNRQNIIEKQVVSVCQSINGRLQWSSIRRRRHFVTIGTSRTDLDSLIAFLLALISVIQNY</sequence>
<dbReference type="Proteomes" id="UP000054995">
    <property type="component" value="Unassembled WGS sequence"/>
</dbReference>
<organism evidence="2 3">
    <name type="scientific">Trichinella pseudospiralis</name>
    <name type="common">Parasitic roundworm</name>
    <dbReference type="NCBI Taxonomy" id="6337"/>
    <lineage>
        <taxon>Eukaryota</taxon>
        <taxon>Metazoa</taxon>
        <taxon>Ecdysozoa</taxon>
        <taxon>Nematoda</taxon>
        <taxon>Enoplea</taxon>
        <taxon>Dorylaimia</taxon>
        <taxon>Trichinellida</taxon>
        <taxon>Trichinellidae</taxon>
        <taxon>Trichinella</taxon>
    </lineage>
</organism>
<dbReference type="AlphaFoldDB" id="A0A0V1FL07"/>
<keyword evidence="3" id="KW-1185">Reference proteome</keyword>
<keyword evidence="1" id="KW-0472">Membrane</keyword>
<reference evidence="2 3" key="1">
    <citation type="submission" date="2015-01" db="EMBL/GenBank/DDBJ databases">
        <title>Evolution of Trichinella species and genotypes.</title>
        <authorList>
            <person name="Korhonen P.K."/>
            <person name="Edoardo P."/>
            <person name="Giuseppe L.R."/>
            <person name="Gasser R.B."/>
        </authorList>
    </citation>
    <scope>NUCLEOTIDE SEQUENCE [LARGE SCALE GENOMIC DNA]</scope>
    <source>
        <strain evidence="2">ISS470</strain>
    </source>
</reference>
<accession>A0A0V1FL07</accession>
<evidence type="ECO:0000313" key="3">
    <source>
        <dbReference type="Proteomes" id="UP000054995"/>
    </source>
</evidence>
<gene>
    <name evidence="2" type="ORF">T4D_8877</name>
</gene>
<protein>
    <submittedName>
        <fullName evidence="2">Uncharacterized protein</fullName>
    </submittedName>
</protein>
<proteinExistence type="predicted"/>
<comment type="caution">
    <text evidence="2">The sequence shown here is derived from an EMBL/GenBank/DDBJ whole genome shotgun (WGS) entry which is preliminary data.</text>
</comment>
<evidence type="ECO:0000256" key="1">
    <source>
        <dbReference type="SAM" id="Phobius"/>
    </source>
</evidence>